<sequence>MKIKKQEGDTPFYTIYQQDTIFLKSELMRYKKLVEELQSRYLHQKNVSLQAENNLLQDKLTNAEEQLKVNEAFEEELLKEKNILLDTQYRLEVKLQNQQDELYEKALIINAINDHKHEVDQELLSCQNEIDSLKKDLELQDEQFLKMKESMELQRLEMKELSTLKKKLEQQLAKENMEKEKLISDVQSKEAHLKDLKAALELSEKTKRELLDQLLEKSQNLERLLSERKHLHEKFNEAKQQLIEAEKMKVDFFWEIIEAYKKQFEENEWWLSNQFADIDRTTRQQEKKLEAIEKDQISNLNDYKDYKEKVLKGFHAVDEKFSLLVEQLNSIRDHNDKMSLNLFEMKDFVEKQKRSQAQFIMKRQNTLHEIRGAQPYNNQKQKND</sequence>
<comment type="caution">
    <text evidence="2">The sequence shown here is derived from an EMBL/GenBank/DDBJ whole genome shotgun (WGS) entry which is preliminary data.</text>
</comment>
<feature type="coiled-coil region" evidence="1">
    <location>
        <begin position="116"/>
        <end position="248"/>
    </location>
</feature>
<dbReference type="Proteomes" id="UP001646157">
    <property type="component" value="Unassembled WGS sequence"/>
</dbReference>
<reference evidence="2 3" key="1">
    <citation type="submission" date="2021-01" db="EMBL/GenBank/DDBJ databases">
        <title>Genomic Encyclopedia of Type Strains, Phase IV (KMG-IV): sequencing the most valuable type-strain genomes for metagenomic binning, comparative biology and taxonomic classification.</title>
        <authorList>
            <person name="Goeker M."/>
        </authorList>
    </citation>
    <scope>NUCLEOTIDE SEQUENCE [LARGE SCALE GENOMIC DNA]</scope>
    <source>
        <strain evidence="2 3">DSM 24834</strain>
    </source>
</reference>
<evidence type="ECO:0000256" key="1">
    <source>
        <dbReference type="SAM" id="Coils"/>
    </source>
</evidence>
<dbReference type="EMBL" id="JAFBDZ010000003">
    <property type="protein sequence ID" value="MBM7586944.1"/>
    <property type="molecule type" value="Genomic_DNA"/>
</dbReference>
<protein>
    <submittedName>
        <fullName evidence="2">Chromosome segregation ATPase</fullName>
    </submittedName>
</protein>
<organism evidence="2 3">
    <name type="scientific">Rossellomorea pakistanensis</name>
    <dbReference type="NCBI Taxonomy" id="992288"/>
    <lineage>
        <taxon>Bacteria</taxon>
        <taxon>Bacillati</taxon>
        <taxon>Bacillota</taxon>
        <taxon>Bacilli</taxon>
        <taxon>Bacillales</taxon>
        <taxon>Bacillaceae</taxon>
        <taxon>Rossellomorea</taxon>
    </lineage>
</organism>
<accession>A0ABS2NGH9</accession>
<dbReference type="RefSeq" id="WP_205174108.1">
    <property type="nucleotide sequence ID" value="NZ_JAFBDZ010000003.1"/>
</dbReference>
<evidence type="ECO:0000313" key="2">
    <source>
        <dbReference type="EMBL" id="MBM7586944.1"/>
    </source>
</evidence>
<keyword evidence="1" id="KW-0175">Coiled coil</keyword>
<proteinExistence type="predicted"/>
<keyword evidence="3" id="KW-1185">Reference proteome</keyword>
<gene>
    <name evidence="2" type="ORF">JOC86_003496</name>
</gene>
<name>A0ABS2NGH9_9BACI</name>
<evidence type="ECO:0000313" key="3">
    <source>
        <dbReference type="Proteomes" id="UP001646157"/>
    </source>
</evidence>